<dbReference type="InterPro" id="IPR001584">
    <property type="entry name" value="Integrase_cat-core"/>
</dbReference>
<organism evidence="1 2">
    <name type="scientific">Enterococcus faecalis</name>
    <name type="common">Streptococcus faecalis</name>
    <dbReference type="NCBI Taxonomy" id="1351"/>
    <lineage>
        <taxon>Bacteria</taxon>
        <taxon>Bacillati</taxon>
        <taxon>Bacillota</taxon>
        <taxon>Bacilli</taxon>
        <taxon>Lactobacillales</taxon>
        <taxon>Enterococcaceae</taxon>
        <taxon>Enterococcus</taxon>
    </lineage>
</organism>
<dbReference type="PROSITE" id="PS50994">
    <property type="entry name" value="INTEGRASE"/>
    <property type="match status" value="1"/>
</dbReference>
<evidence type="ECO:0000313" key="2">
    <source>
        <dbReference type="Proteomes" id="UP000292223"/>
    </source>
</evidence>
<dbReference type="PANTHER" id="PTHR46889">
    <property type="entry name" value="TRANSPOSASE INSF FOR INSERTION SEQUENCE IS3B-RELATED"/>
    <property type="match status" value="1"/>
</dbReference>
<dbReference type="PANTHER" id="PTHR46889:SF7">
    <property type="entry name" value="TRANSPOSASE FOR INSERTION SEQUENCE ELEMENT IS904"/>
    <property type="match status" value="1"/>
</dbReference>
<dbReference type="AlphaFoldDB" id="A0A8B3RTP4"/>
<dbReference type="GO" id="GO:0003676">
    <property type="term" value="F:nucleic acid binding"/>
    <property type="evidence" value="ECO:0007669"/>
    <property type="project" value="InterPro"/>
</dbReference>
<dbReference type="Pfam" id="PF00665">
    <property type="entry name" value="rve"/>
    <property type="match status" value="1"/>
</dbReference>
<dbReference type="SUPFAM" id="SSF53098">
    <property type="entry name" value="Ribonuclease H-like"/>
    <property type="match status" value="1"/>
</dbReference>
<dbReference type="EMBL" id="SEWT01000007">
    <property type="protein sequence ID" value="RYU31549.1"/>
    <property type="molecule type" value="Genomic_DNA"/>
</dbReference>
<dbReference type="Proteomes" id="UP000292223">
    <property type="component" value="Unassembled WGS sequence"/>
</dbReference>
<accession>A0A8B3RTP4</accession>
<dbReference type="Gene3D" id="3.30.420.10">
    <property type="entry name" value="Ribonuclease H-like superfamily/Ribonuclease H"/>
    <property type="match status" value="1"/>
</dbReference>
<dbReference type="InterPro" id="IPR036397">
    <property type="entry name" value="RNaseH_sf"/>
</dbReference>
<reference evidence="1 2" key="1">
    <citation type="submission" date="2019-02" db="EMBL/GenBank/DDBJ databases">
        <title>From farm to fork: dissemination of Tn554::fexA-optrA in linezolid-resistant Enterococcus faecalis clones from chicken feces and meat in Tunisia.</title>
        <authorList>
            <person name="Tedim A.P."/>
            <person name="Elghaieb H."/>
            <person name="Abbassi M.S."/>
            <person name="Novais C."/>
            <person name="Hassen A."/>
            <person name="Peixe L."/>
            <person name="Freitas A.R."/>
        </authorList>
    </citation>
    <scope>NUCLEOTIDE SEQUENCE [LARGE SCALE GENOMIC DNA]</scope>
    <source>
        <strain evidence="1 2">728T</strain>
    </source>
</reference>
<dbReference type="Pfam" id="PF13333">
    <property type="entry name" value="rve_2"/>
    <property type="match status" value="1"/>
</dbReference>
<name>A0A8B3RTP4_ENTFL</name>
<sequence length="123" mass="14199">MTTDIVEKALEDAVSNRNVGNGLILHTDLGSQYTSNEYEEWLKELTITHSYSRKGCPYDNAGIESFHALLKKEHVYQRPTYQTFEEARRQIFSYVQGVYNNHRIHSALAYLSPVEFEKKILAA</sequence>
<comment type="caution">
    <text evidence="1">The sequence shown here is derived from an EMBL/GenBank/DDBJ whole genome shotgun (WGS) entry which is preliminary data.</text>
</comment>
<dbReference type="GO" id="GO:0015074">
    <property type="term" value="P:DNA integration"/>
    <property type="evidence" value="ECO:0007669"/>
    <property type="project" value="InterPro"/>
</dbReference>
<gene>
    <name evidence="1" type="ORF">EU507_10735</name>
</gene>
<dbReference type="InterPro" id="IPR050900">
    <property type="entry name" value="Transposase_IS3/IS150/IS904"/>
</dbReference>
<evidence type="ECO:0000313" key="1">
    <source>
        <dbReference type="EMBL" id="RYU31549.1"/>
    </source>
</evidence>
<dbReference type="InterPro" id="IPR012337">
    <property type="entry name" value="RNaseH-like_sf"/>
</dbReference>
<protein>
    <submittedName>
        <fullName evidence="1">IS3 family transposase</fullName>
    </submittedName>
</protein>
<proteinExistence type="predicted"/>